<feature type="transmembrane region" description="Helical" evidence="2">
    <location>
        <begin position="72"/>
        <end position="95"/>
    </location>
</feature>
<dbReference type="EMBL" id="JAUHTB010000035">
    <property type="protein sequence ID" value="MDN4507716.1"/>
    <property type="molecule type" value="Genomic_DNA"/>
</dbReference>
<accession>A0ABT8H5G2</accession>
<evidence type="ECO:0000256" key="2">
    <source>
        <dbReference type="SAM" id="Phobius"/>
    </source>
</evidence>
<feature type="transmembrane region" description="Helical" evidence="2">
    <location>
        <begin position="188"/>
        <end position="210"/>
    </location>
</feature>
<keyword evidence="2" id="KW-1133">Transmembrane helix</keyword>
<feature type="region of interest" description="Disordered" evidence="1">
    <location>
        <begin position="1"/>
        <end position="56"/>
    </location>
</feature>
<reference evidence="3 4" key="1">
    <citation type="submission" date="2023-07" db="EMBL/GenBank/DDBJ databases">
        <title>Strategy for survival of the halotoleranting strain Dietzia MX2 from the Yakshinskoe mineral salts deposit.</title>
        <authorList>
            <person name="Kharitonova M.A."/>
            <person name="Kupriyanova-Ashina F.G."/>
            <person name="Shakirov T.R."/>
            <person name="Vafina M.S."/>
            <person name="Ilinskaya O.N."/>
        </authorList>
    </citation>
    <scope>NUCLEOTIDE SEQUENCE [LARGE SCALE GENOMIC DNA]</scope>
    <source>
        <strain evidence="3 4">MX2</strain>
    </source>
</reference>
<dbReference type="RefSeq" id="WP_017838581.1">
    <property type="nucleotide sequence ID" value="NZ_JALXXI010000001.1"/>
</dbReference>
<gene>
    <name evidence="3" type="ORF">QYF62_16895</name>
</gene>
<keyword evidence="4" id="KW-1185">Reference proteome</keyword>
<comment type="caution">
    <text evidence="3">The sequence shown here is derived from an EMBL/GenBank/DDBJ whole genome shotgun (WGS) entry which is preliminary data.</text>
</comment>
<evidence type="ECO:0000256" key="1">
    <source>
        <dbReference type="SAM" id="MobiDB-lite"/>
    </source>
</evidence>
<proteinExistence type="predicted"/>
<evidence type="ECO:0000313" key="3">
    <source>
        <dbReference type="EMBL" id="MDN4507716.1"/>
    </source>
</evidence>
<keyword evidence="2" id="KW-0472">Membrane</keyword>
<keyword evidence="2" id="KW-0812">Transmembrane</keyword>
<feature type="transmembrane region" description="Helical" evidence="2">
    <location>
        <begin position="156"/>
        <end position="176"/>
    </location>
</feature>
<sequence length="213" mass="22692">MNEMAARRNIPNPTNRRVRQPGGLHLSGEQPRYQDHDTDHGEGKQRMGDELSHSARNQAEFTRSHWRAMREFVLVGLTAIIAGGLVAAVTGPTGFDEGSWVAAYLVLVAGVAQVGLGVGQALLTGGTLFGRLRVVQLLAYNLANSAVLGGTLTGSVIVVAAGGVLLLISLTLFLATVRHARPRTWYLVLYRIVIASLAVSVPVGVVLSVVRHS</sequence>
<protein>
    <submittedName>
        <fullName evidence="3">Uncharacterized protein</fullName>
    </submittedName>
</protein>
<dbReference type="Proteomes" id="UP001172702">
    <property type="component" value="Unassembled WGS sequence"/>
</dbReference>
<name>A0ABT8H5G2_9ACTN</name>
<feature type="compositionally biased region" description="Basic and acidic residues" evidence="1">
    <location>
        <begin position="32"/>
        <end position="53"/>
    </location>
</feature>
<evidence type="ECO:0000313" key="4">
    <source>
        <dbReference type="Proteomes" id="UP001172702"/>
    </source>
</evidence>
<organism evidence="3 4">
    <name type="scientific">Dietzia maris</name>
    <dbReference type="NCBI Taxonomy" id="37915"/>
    <lineage>
        <taxon>Bacteria</taxon>
        <taxon>Bacillati</taxon>
        <taxon>Actinomycetota</taxon>
        <taxon>Actinomycetes</taxon>
        <taxon>Mycobacteriales</taxon>
        <taxon>Dietziaceae</taxon>
        <taxon>Dietzia</taxon>
    </lineage>
</organism>
<feature type="transmembrane region" description="Helical" evidence="2">
    <location>
        <begin position="101"/>
        <end position="122"/>
    </location>
</feature>